<organism evidence="3 4">
    <name type="scientific">Meripilus lineatus</name>
    <dbReference type="NCBI Taxonomy" id="2056292"/>
    <lineage>
        <taxon>Eukaryota</taxon>
        <taxon>Fungi</taxon>
        <taxon>Dikarya</taxon>
        <taxon>Basidiomycota</taxon>
        <taxon>Agaricomycotina</taxon>
        <taxon>Agaricomycetes</taxon>
        <taxon>Polyporales</taxon>
        <taxon>Meripilaceae</taxon>
        <taxon>Meripilus</taxon>
    </lineage>
</organism>
<feature type="region of interest" description="Disordered" evidence="2">
    <location>
        <begin position="608"/>
        <end position="650"/>
    </location>
</feature>
<reference evidence="3" key="1">
    <citation type="submission" date="2022-07" db="EMBL/GenBank/DDBJ databases">
        <title>Genome Sequence of Physisporinus lineatus.</title>
        <authorList>
            <person name="Buettner E."/>
        </authorList>
    </citation>
    <scope>NUCLEOTIDE SEQUENCE</scope>
    <source>
        <strain evidence="3">VT162</strain>
    </source>
</reference>
<dbReference type="AlphaFoldDB" id="A0AAD5VCV9"/>
<dbReference type="PANTHER" id="PTHR47766">
    <property type="entry name" value="PROTEIN EFR3"/>
    <property type="match status" value="1"/>
</dbReference>
<evidence type="ECO:0000256" key="1">
    <source>
        <dbReference type="ARBA" id="ARBA00010216"/>
    </source>
</evidence>
<dbReference type="GO" id="GO:0072659">
    <property type="term" value="P:protein localization to plasma membrane"/>
    <property type="evidence" value="ECO:0007669"/>
    <property type="project" value="InterPro"/>
</dbReference>
<dbReference type="InterPro" id="IPR049150">
    <property type="entry name" value="EFR3_HEAT-like_rpt"/>
</dbReference>
<gene>
    <name evidence="3" type="ORF">NLI96_g2665</name>
</gene>
<dbReference type="Pfam" id="PF21072">
    <property type="entry name" value="EFR3"/>
    <property type="match status" value="1"/>
</dbReference>
<dbReference type="EMBL" id="JANAWD010000061">
    <property type="protein sequence ID" value="KAJ3488695.1"/>
    <property type="molecule type" value="Genomic_DNA"/>
</dbReference>
<feature type="compositionally biased region" description="Polar residues" evidence="2">
    <location>
        <begin position="626"/>
        <end position="644"/>
    </location>
</feature>
<evidence type="ECO:0008006" key="5">
    <source>
        <dbReference type="Google" id="ProtNLM"/>
    </source>
</evidence>
<dbReference type="PANTHER" id="PTHR47766:SF1">
    <property type="entry name" value="PROTEIN EFR3"/>
    <property type="match status" value="1"/>
</dbReference>
<comment type="similarity">
    <text evidence="1">Belongs to the EFR3 family.</text>
</comment>
<dbReference type="Proteomes" id="UP001212997">
    <property type="component" value="Unassembled WGS sequence"/>
</dbReference>
<evidence type="ECO:0000256" key="2">
    <source>
        <dbReference type="SAM" id="MobiDB-lite"/>
    </source>
</evidence>
<name>A0AAD5VCV9_9APHY</name>
<keyword evidence="4" id="KW-1185">Reference proteome</keyword>
<proteinExistence type="inferred from homology"/>
<evidence type="ECO:0000313" key="3">
    <source>
        <dbReference type="EMBL" id="KAJ3488695.1"/>
    </source>
</evidence>
<sequence length="983" mass="106236">MPSLFTPNHVQLIAACYPPSAALLNAGPDYRPNAQELSRMTYYASNRPGKINKLSGELERRVRVDCRKAQTGNIRARSSLLITLAMFKALATECRRDVSLLSPSLLASINLTLTSLSSDLEVAARAASVFSAWTTYTDGHLIGVDKHVTEEHMSCLQVFSSMGKIDSASLDQEIRNRTRLLGLAAILGVVTSDVLYYSSTHFKPQISALVPALLAPLFNVEVPLLEDESACLKDQAGSPYLGGSRERPPIERRAASIHVHVDGDKGPSSSDVANTSLRALSTLFSHANALQAGLIMQAAFDCLDDTGSWEKIEHCRWFAEKASEWTQYQYRYAVPSRLVECLVDGQDAPHSTSRHIASAAMVKTVFTSPIPLVNLSTSDIISSLITLVFRRVVIDTEDTLLPELVECISSLGSHVYYADQIHDLASELISRLVLVESGGLGGGRGGDRKGRAQAVRCLIAGLLGLMHSADTPETESAEVPKHRKVDSSTSAANLSNPASKDVHLKPSRRTKVSPEIWQDTVAYLCDSDYSVRADYAGAVIAYLKNEVPKLPVPSDTDIVRKPRGSDGPARQAVTISSVMYGDPTTRLLHALHAHLYVLATSATLGFDSSPSSPSATATPGNSSPANTNRDSPQESQGRRSTSIAPRSRKTSVTLRLLQNAPKRLSMAATASATLSDYSSVLAVLSTIQENLPIRGLLTGIPMLLALDGACQCDSSADSVAIERICILKQIIARVWLSIGKTWNCQEVVEIAEKALSSVALTYLPGFEEIQPGVLRSPQSSVPFVSIGHKSTDIRIPIVDSEGLLMSIVSNQKVQDTTGLDRQGLLRRLAAQWTPETAFAQSVEQQTSFDGIRNDATSPVIRVAPALMEMENNMSLQSLTRSNRGVGVTDLREALEGRGSMSNPHLPAKAPSLSTLDHTSMSAHGELRLTPIRSRPHHRKNKLGGSADVKDVLNRLGIGKQNGNGLKSPFPGLQRSQSRYVCEL</sequence>
<feature type="region of interest" description="Disordered" evidence="2">
    <location>
        <begin position="470"/>
        <end position="510"/>
    </location>
</feature>
<comment type="caution">
    <text evidence="3">The sequence shown here is derived from an EMBL/GenBank/DDBJ whole genome shotgun (WGS) entry which is preliminary data.</text>
</comment>
<feature type="compositionally biased region" description="Low complexity" evidence="2">
    <location>
        <begin position="608"/>
        <end position="625"/>
    </location>
</feature>
<accession>A0AAD5VCV9</accession>
<feature type="compositionally biased region" description="Polar residues" evidence="2">
    <location>
        <begin position="487"/>
        <end position="498"/>
    </location>
</feature>
<dbReference type="SUPFAM" id="SSF48371">
    <property type="entry name" value="ARM repeat"/>
    <property type="match status" value="1"/>
</dbReference>
<dbReference type="InterPro" id="IPR016024">
    <property type="entry name" value="ARM-type_fold"/>
</dbReference>
<evidence type="ECO:0000313" key="4">
    <source>
        <dbReference type="Proteomes" id="UP001212997"/>
    </source>
</evidence>
<dbReference type="InterPro" id="IPR039786">
    <property type="entry name" value="EFR3"/>
</dbReference>
<protein>
    <recommendedName>
        <fullName evidence="5">Protein EFR3</fullName>
    </recommendedName>
</protein>